<dbReference type="GO" id="GO:1990758">
    <property type="term" value="P:mitotic sister chromatid biorientation"/>
    <property type="evidence" value="ECO:0007669"/>
    <property type="project" value="TreeGrafter"/>
</dbReference>
<feature type="coiled-coil region" evidence="1">
    <location>
        <begin position="947"/>
        <end position="1002"/>
    </location>
</feature>
<dbReference type="GO" id="GO:0034501">
    <property type="term" value="P:protein localization to kinetochore"/>
    <property type="evidence" value="ECO:0007669"/>
    <property type="project" value="TreeGrafter"/>
</dbReference>
<evidence type="ECO:0000313" key="5">
    <source>
        <dbReference type="Proteomes" id="UP000240883"/>
    </source>
</evidence>
<proteinExistence type="predicted"/>
<dbReference type="SMART" id="SM01315">
    <property type="entry name" value="Spc7_N"/>
    <property type="match status" value="1"/>
</dbReference>
<dbReference type="STRING" id="1448308.A0A2T2NXG1"/>
<dbReference type="OrthoDB" id="5592879at2759"/>
<dbReference type="AlphaFoldDB" id="A0A2T2NXG1"/>
<dbReference type="Pfam" id="PF15402">
    <property type="entry name" value="MELT_2"/>
    <property type="match status" value="5"/>
</dbReference>
<evidence type="ECO:0000259" key="3">
    <source>
        <dbReference type="SMART" id="SM00787"/>
    </source>
</evidence>
<feature type="compositionally biased region" description="Low complexity" evidence="2">
    <location>
        <begin position="700"/>
        <end position="714"/>
    </location>
</feature>
<feature type="region of interest" description="Disordered" evidence="2">
    <location>
        <begin position="1"/>
        <end position="106"/>
    </location>
</feature>
<dbReference type="Pfam" id="PF08317">
    <property type="entry name" value="Spc7"/>
    <property type="match status" value="1"/>
</dbReference>
<feature type="domain" description="Spc7 kinetochore protein" evidence="3">
    <location>
        <begin position="737"/>
        <end position="1053"/>
    </location>
</feature>
<evidence type="ECO:0000256" key="2">
    <source>
        <dbReference type="SAM" id="MobiDB-lite"/>
    </source>
</evidence>
<evidence type="ECO:0000256" key="1">
    <source>
        <dbReference type="SAM" id="Coils"/>
    </source>
</evidence>
<feature type="region of interest" description="Disordered" evidence="2">
    <location>
        <begin position="124"/>
        <end position="325"/>
    </location>
</feature>
<dbReference type="PANTHER" id="PTHR28260">
    <property type="entry name" value="SPINDLE POLE BODY COMPONENT SPC105"/>
    <property type="match status" value="1"/>
</dbReference>
<feature type="region of interest" description="Disordered" evidence="2">
    <location>
        <begin position="338"/>
        <end position="620"/>
    </location>
</feature>
<dbReference type="InterPro" id="IPR040850">
    <property type="entry name" value="Knl1_RWD_C"/>
</dbReference>
<accession>A0A2T2NXG1</accession>
<protein>
    <submittedName>
        <fullName evidence="4">Spc7-domain-containing protein</fullName>
    </submittedName>
</protein>
<feature type="compositionally biased region" description="Acidic residues" evidence="2">
    <location>
        <begin position="472"/>
        <end position="485"/>
    </location>
</feature>
<feature type="compositionally biased region" description="Polar residues" evidence="2">
    <location>
        <begin position="198"/>
        <end position="218"/>
    </location>
</feature>
<feature type="compositionally biased region" description="Low complexity" evidence="2">
    <location>
        <begin position="124"/>
        <end position="145"/>
    </location>
</feature>
<name>A0A2T2NXG1_CORCC</name>
<feature type="compositionally biased region" description="Basic residues" evidence="2">
    <location>
        <begin position="92"/>
        <end position="104"/>
    </location>
</feature>
<feature type="compositionally biased region" description="Low complexity" evidence="2">
    <location>
        <begin position="238"/>
        <end position="250"/>
    </location>
</feature>
<keyword evidence="1" id="KW-0175">Coiled coil</keyword>
<dbReference type="GO" id="GO:0000776">
    <property type="term" value="C:kinetochore"/>
    <property type="evidence" value="ECO:0007669"/>
    <property type="project" value="TreeGrafter"/>
</dbReference>
<feature type="compositionally biased region" description="Basic residues" evidence="2">
    <location>
        <begin position="526"/>
        <end position="535"/>
    </location>
</feature>
<dbReference type="InterPro" id="IPR033338">
    <property type="entry name" value="Spc105/Spc7"/>
</dbReference>
<feature type="region of interest" description="Disordered" evidence="2">
    <location>
        <begin position="671"/>
        <end position="719"/>
    </location>
</feature>
<dbReference type="PANTHER" id="PTHR28260:SF1">
    <property type="entry name" value="SPINDLE POLE BODY COMPONENT SPC105"/>
    <property type="match status" value="1"/>
</dbReference>
<dbReference type="SMART" id="SM00787">
    <property type="entry name" value="Spc7"/>
    <property type="match status" value="1"/>
</dbReference>
<reference evidence="4 5" key="1">
    <citation type="journal article" date="2018" name="Front. Microbiol.">
        <title>Genome-Wide Analysis of Corynespora cassiicola Leaf Fall Disease Putative Effectors.</title>
        <authorList>
            <person name="Lopez D."/>
            <person name="Ribeiro S."/>
            <person name="Label P."/>
            <person name="Fumanal B."/>
            <person name="Venisse J.S."/>
            <person name="Kohler A."/>
            <person name="de Oliveira R.R."/>
            <person name="Labutti K."/>
            <person name="Lipzen A."/>
            <person name="Lail K."/>
            <person name="Bauer D."/>
            <person name="Ohm R.A."/>
            <person name="Barry K.W."/>
            <person name="Spatafora J."/>
            <person name="Grigoriev I.V."/>
            <person name="Martin F.M."/>
            <person name="Pujade-Renaud V."/>
        </authorList>
    </citation>
    <scope>NUCLEOTIDE SEQUENCE [LARGE SCALE GENOMIC DNA]</scope>
    <source>
        <strain evidence="4 5">Philippines</strain>
    </source>
</reference>
<gene>
    <name evidence="4" type="ORF">BS50DRAFT_305420</name>
</gene>
<dbReference type="Pfam" id="PF18210">
    <property type="entry name" value="Knl1_RWD_C"/>
    <property type="match status" value="1"/>
</dbReference>
<dbReference type="EMBL" id="KZ678132">
    <property type="protein sequence ID" value="PSN70110.1"/>
    <property type="molecule type" value="Genomic_DNA"/>
</dbReference>
<feature type="compositionally biased region" description="Low complexity" evidence="2">
    <location>
        <begin position="21"/>
        <end position="37"/>
    </location>
</feature>
<dbReference type="GO" id="GO:0007094">
    <property type="term" value="P:mitotic spindle assembly checkpoint signaling"/>
    <property type="evidence" value="ECO:0007669"/>
    <property type="project" value="TreeGrafter"/>
</dbReference>
<feature type="compositionally biased region" description="Basic residues" evidence="2">
    <location>
        <begin position="554"/>
        <end position="564"/>
    </location>
</feature>
<evidence type="ECO:0000313" key="4">
    <source>
        <dbReference type="EMBL" id="PSN70110.1"/>
    </source>
</evidence>
<keyword evidence="5" id="KW-1185">Reference proteome</keyword>
<dbReference type="Proteomes" id="UP000240883">
    <property type="component" value="Unassembled WGS sequence"/>
</dbReference>
<feature type="compositionally biased region" description="Polar residues" evidence="2">
    <location>
        <begin position="592"/>
        <end position="611"/>
    </location>
</feature>
<sequence>MASHGKENIADGLVAGTSFRAPSLSPKKAALAALSPKKSSRKTRSKSIGPGGLGALEEPALKESSGNRRKSAFIPAVKSILASNDEEEKKRREARRKSLAKRRVSFAPEATLHTWDVVEYMRDATTSSASSEASRRASNVSEASAHTSSAPDSDGAEAPSTPPEQIEEHIPEPESEPANQRDLHQKKNRRSSGIPPMNFNNPEDVYSSSPLSGDNQSPARADDVDSVSDNDAPEGLDSSPNAEESSQSSARLDAALREASAQASTQNLDLDEDGDMSMDLTEDEITASFQPWVNKNPAPPQNTQPGVDLFSPAGPASSSDAEEEDMSMDITRAMGRIVPQPESESPGSDDMSMDLTTAIGKIKPGASKESDNRRKSLKRRISLLETSQGSPAKRSTRRTSLRQRMISEDTSPADDATMDFTLAIGAIKGKPSTESSAEPERRTSVGTTFGDETMDFTVAVGSIKDSQGADGQADDIDSDVDEDLSMEFTKVVGGIKRLEPRTATPEKPAAIVEKTQESTKNPTPKRSPKKSPGRPRKLDMSSKAASPQKGAQHSPKKSPGRPRKSLPFTTPEKPQFQQRIEDFEPSPFVRSAPQSESKPNDTVSTPQNNISYPVLPEVPAVPADPIEAPILDRRRSSLSSVQFSPLAATREEPTLKSTTLLTNSIKLLSTPRKQTLMSPVKRGLTPKKSQTPQKEDMPKQKTPTPTPNKATPRKSLSPKKHVAFGEEPEANGEFQEENALPEDEDDVERISLQEFLDLTKIRFMDLSTTKRRHTAAPAAFHDKEIEEKEESLDRYVVAAACTLPEFELYQHACHEMKKYISDGRHFVRTMEANVMEENPLLFSEYLTAPPDQRAIMDNQFKNLKTSARLEARGEWYGWRSTLLQDLKAGLLGTMEGFLRDESVLADKEKLLDSVLPPLIEKQQRLSSERTQLQQRHDELNSCDREELETTREQLVAADAELVEKRRLLEQLQNELGEKEARIEAVKERKVECLQEIKVAERLREECRGWTTTEVNDLKAKVTSLENTHGWSIASASSSTVTMTHSNDLELYFQPSAFATGKDSPNGSISLTYIGDSAAPHPRPLTTSKRFFLQLIRAHLHCIPQSKTRIADLLSLIRTSWATALAVAEGVRWLEHNHITEECILSDERMAISSNILLPSVQTKIKVTFDIGVSLGTDGVTTEVGTKAEIIYGEKYSEDKMGAFLLDFCGKAVKDEKQMNTWADGVHDLAARLKATGRKGVRV</sequence>
<feature type="compositionally biased region" description="Acidic residues" evidence="2">
    <location>
        <begin position="224"/>
        <end position="234"/>
    </location>
</feature>
<organism evidence="4 5">
    <name type="scientific">Corynespora cassiicola Philippines</name>
    <dbReference type="NCBI Taxonomy" id="1448308"/>
    <lineage>
        <taxon>Eukaryota</taxon>
        <taxon>Fungi</taxon>
        <taxon>Dikarya</taxon>
        <taxon>Ascomycota</taxon>
        <taxon>Pezizomycotina</taxon>
        <taxon>Dothideomycetes</taxon>
        <taxon>Pleosporomycetidae</taxon>
        <taxon>Pleosporales</taxon>
        <taxon>Corynesporascaceae</taxon>
        <taxon>Corynespora</taxon>
    </lineage>
</organism>
<feature type="compositionally biased region" description="Acidic residues" evidence="2">
    <location>
        <begin position="269"/>
        <end position="285"/>
    </location>
</feature>
<dbReference type="InterPro" id="IPR013253">
    <property type="entry name" value="Spc7_domain"/>
</dbReference>
<feature type="region of interest" description="Disordered" evidence="2">
    <location>
        <begin position="633"/>
        <end position="657"/>
    </location>
</feature>